<dbReference type="EMBL" id="JANBPW010000810">
    <property type="protein sequence ID" value="KAJ1948209.1"/>
    <property type="molecule type" value="Genomic_DNA"/>
</dbReference>
<dbReference type="Proteomes" id="UP001150603">
    <property type="component" value="Unassembled WGS sequence"/>
</dbReference>
<gene>
    <name evidence="1" type="ORF">FBU59_001701</name>
</gene>
<comment type="caution">
    <text evidence="1">The sequence shown here is derived from an EMBL/GenBank/DDBJ whole genome shotgun (WGS) entry which is preliminary data.</text>
</comment>
<evidence type="ECO:0000313" key="2">
    <source>
        <dbReference type="Proteomes" id="UP001150603"/>
    </source>
</evidence>
<keyword evidence="2" id="KW-1185">Reference proteome</keyword>
<sequence>MAGLSQTLRYRAVESGHSDKVYLPQSYLSALLEKRSIESPLLFRVKYRTRQLFCGVREFSFDEGYIGIPQWLIDDDKLNEGDNVVVENIDLSKGTFARLHALDSSAQNTRDMRSLLEAHMRTNLTVLFPGEVVEVPVGGMLEPIKFRVVDVEPSKEAIDIVDTDLSVDILYDG</sequence>
<reference evidence="1" key="1">
    <citation type="submission" date="2022-07" db="EMBL/GenBank/DDBJ databases">
        <title>Phylogenomic reconstructions and comparative analyses of Kickxellomycotina fungi.</title>
        <authorList>
            <person name="Reynolds N.K."/>
            <person name="Stajich J.E."/>
            <person name="Barry K."/>
            <person name="Grigoriev I.V."/>
            <person name="Crous P."/>
            <person name="Smith M.E."/>
        </authorList>
    </citation>
    <scope>NUCLEOTIDE SEQUENCE</scope>
    <source>
        <strain evidence="1">NRRL 5244</strain>
    </source>
</reference>
<proteinExistence type="predicted"/>
<feature type="non-terminal residue" evidence="1">
    <location>
        <position position="173"/>
    </location>
</feature>
<evidence type="ECO:0000313" key="1">
    <source>
        <dbReference type="EMBL" id="KAJ1948209.1"/>
    </source>
</evidence>
<protein>
    <submittedName>
        <fullName evidence="1">Uncharacterized protein</fullName>
    </submittedName>
</protein>
<organism evidence="1 2">
    <name type="scientific">Linderina macrospora</name>
    <dbReference type="NCBI Taxonomy" id="4868"/>
    <lineage>
        <taxon>Eukaryota</taxon>
        <taxon>Fungi</taxon>
        <taxon>Fungi incertae sedis</taxon>
        <taxon>Zoopagomycota</taxon>
        <taxon>Kickxellomycotina</taxon>
        <taxon>Kickxellomycetes</taxon>
        <taxon>Kickxellales</taxon>
        <taxon>Kickxellaceae</taxon>
        <taxon>Linderina</taxon>
    </lineage>
</organism>
<accession>A0ACC1JDG7</accession>
<name>A0ACC1JDG7_9FUNG</name>